<gene>
    <name evidence="2" type="ordered locus">BMA2373</name>
</gene>
<dbReference type="HOGENOM" id="CLU_125351_0_0_4"/>
<dbReference type="EMBL" id="CP000010">
    <property type="protein sequence ID" value="AAU50199.1"/>
    <property type="molecule type" value="Genomic_DNA"/>
</dbReference>
<accession>A0A0H2WKS8</accession>
<proteinExistence type="predicted"/>
<keyword evidence="3" id="KW-1185">Reference proteome</keyword>
<evidence type="ECO:0000313" key="2">
    <source>
        <dbReference type="EMBL" id="AAU50199.1"/>
    </source>
</evidence>
<name>A0A0H2WKS8_BURMA</name>
<organism evidence="2 3">
    <name type="scientific">Burkholderia mallei (strain ATCC 23344)</name>
    <dbReference type="NCBI Taxonomy" id="243160"/>
    <lineage>
        <taxon>Bacteria</taxon>
        <taxon>Pseudomonadati</taxon>
        <taxon>Pseudomonadota</taxon>
        <taxon>Betaproteobacteria</taxon>
        <taxon>Burkholderiales</taxon>
        <taxon>Burkholderiaceae</taxon>
        <taxon>Burkholderia</taxon>
        <taxon>pseudomallei group</taxon>
    </lineage>
</organism>
<feature type="region of interest" description="Disordered" evidence="1">
    <location>
        <begin position="1"/>
        <end position="25"/>
    </location>
</feature>
<dbReference type="KEGG" id="bma:BMA2373"/>
<feature type="region of interest" description="Disordered" evidence="1">
    <location>
        <begin position="96"/>
        <end position="142"/>
    </location>
</feature>
<dbReference type="AlphaFoldDB" id="A0A0H2WKS8"/>
<evidence type="ECO:0000256" key="1">
    <source>
        <dbReference type="SAM" id="MobiDB-lite"/>
    </source>
</evidence>
<sequence>MRIAHRASRIAHRASRIAHRASRIAHRASRIAHRASRIAHRASRIAHPAAGSARRVGAQCADARSPLARRAIDTRAVAGRRGVHDTVQRHVATHAAMRRHDQRQSTRAAPPSARTAAVARAGEARACRRPSANTHAASTRAP</sequence>
<evidence type="ECO:0000313" key="3">
    <source>
        <dbReference type="Proteomes" id="UP000006693"/>
    </source>
</evidence>
<feature type="compositionally biased region" description="Low complexity" evidence="1">
    <location>
        <begin position="107"/>
        <end position="121"/>
    </location>
</feature>
<protein>
    <submittedName>
        <fullName evidence="2">Uncharacterized protein</fullName>
    </submittedName>
</protein>
<dbReference type="RefSeq" id="WP_011204119.1">
    <property type="nucleotide sequence ID" value="NC_006348.1"/>
</dbReference>
<reference evidence="2 3" key="1">
    <citation type="journal article" date="2004" name="Proc. Natl. Acad. Sci. U.S.A.">
        <title>Structural flexibility in the Burkholderia mallei genome.</title>
        <authorList>
            <person name="Nierman W.C."/>
            <person name="DeShazer D."/>
            <person name="Kim H.S."/>
            <person name="Tettelin H."/>
            <person name="Nelson K.E."/>
            <person name="Feldblyum T."/>
            <person name="Ulrich R.L."/>
            <person name="Ronning C.M."/>
            <person name="Brinkac L.M."/>
            <person name="Daugherty S.C."/>
            <person name="Davidsen T.D."/>
            <person name="Deboy R.T."/>
            <person name="Dimitrov G."/>
            <person name="Dodson R.J."/>
            <person name="Durkin A.S."/>
            <person name="Gwinn M.L."/>
            <person name="Haft D.H."/>
            <person name="Khouri H."/>
            <person name="Kolonay J.F."/>
            <person name="Madupu R."/>
            <person name="Mohammoud Y."/>
            <person name="Nelson W.C."/>
            <person name="Radune D."/>
            <person name="Romero C.M."/>
            <person name="Sarria S."/>
            <person name="Selengut J."/>
            <person name="Shamblin C."/>
            <person name="Sullivan S.A."/>
            <person name="White O."/>
            <person name="Yu Y."/>
            <person name="Zafar N."/>
            <person name="Zhou L."/>
            <person name="Fraser C.M."/>
        </authorList>
    </citation>
    <scope>NUCLEOTIDE SEQUENCE [LARGE SCALE GENOMIC DNA]</scope>
    <source>
        <strain evidence="2 3">ATCC 23344</strain>
    </source>
</reference>
<dbReference type="Proteomes" id="UP000006693">
    <property type="component" value="Chromosome 1"/>
</dbReference>
<feature type="compositionally biased region" description="Polar residues" evidence="1">
    <location>
        <begin position="131"/>
        <end position="142"/>
    </location>
</feature>